<accession>A0A061GVV5</accession>
<dbReference type="OMA" id="TERCPFE"/>
<evidence type="ECO:0000313" key="2">
    <source>
        <dbReference type="EMBL" id="EOY33302.1"/>
    </source>
</evidence>
<dbReference type="Gramene" id="EOY33302">
    <property type="protein sequence ID" value="EOY33302"/>
    <property type="gene ID" value="TCM_041258"/>
</dbReference>
<proteinExistence type="predicted"/>
<dbReference type="HOGENOM" id="CLU_2324939_0_0_1"/>
<evidence type="ECO:0000256" key="1">
    <source>
        <dbReference type="SAM" id="Coils"/>
    </source>
</evidence>
<sequence length="99" mass="11667">MSQTTERCPFEVVYGKRPLSPLDLPALPTTREFSADAEEHAKQIKKLHEKVREKTNRQIDRYQKQANKHKKPASFKKGDLVWIHLRKERFPKSRAKLSL</sequence>
<keyword evidence="1" id="KW-0175">Coiled coil</keyword>
<name>A0A061GVV5_THECC</name>
<dbReference type="Proteomes" id="UP000026915">
    <property type="component" value="Chromosome 9"/>
</dbReference>
<dbReference type="eggNOG" id="KOG0017">
    <property type="taxonomic scope" value="Eukaryota"/>
</dbReference>
<reference evidence="2 3" key="1">
    <citation type="journal article" date="2013" name="Genome Biol.">
        <title>The genome sequence of the most widely cultivated cacao type and its use to identify candidate genes regulating pod color.</title>
        <authorList>
            <person name="Motamayor J.C."/>
            <person name="Mockaitis K."/>
            <person name="Schmutz J."/>
            <person name="Haiminen N."/>
            <person name="Iii D.L."/>
            <person name="Cornejo O."/>
            <person name="Findley S.D."/>
            <person name="Zheng P."/>
            <person name="Utro F."/>
            <person name="Royaert S."/>
            <person name="Saski C."/>
            <person name="Jenkins J."/>
            <person name="Podicheti R."/>
            <person name="Zhao M."/>
            <person name="Scheffler B.E."/>
            <person name="Stack J.C."/>
            <person name="Feltus F.A."/>
            <person name="Mustiga G.M."/>
            <person name="Amores F."/>
            <person name="Phillips W."/>
            <person name="Marelli J.P."/>
            <person name="May G.D."/>
            <person name="Shapiro H."/>
            <person name="Ma J."/>
            <person name="Bustamante C.D."/>
            <person name="Schnell R.J."/>
            <person name="Main D."/>
            <person name="Gilbert D."/>
            <person name="Parida L."/>
            <person name="Kuhn D.N."/>
        </authorList>
    </citation>
    <scope>NUCLEOTIDE SEQUENCE [LARGE SCALE GENOMIC DNA]</scope>
    <source>
        <strain evidence="3">cv. Matina 1-6</strain>
    </source>
</reference>
<organism evidence="2 3">
    <name type="scientific">Theobroma cacao</name>
    <name type="common">Cacao</name>
    <name type="synonym">Cocoa</name>
    <dbReference type="NCBI Taxonomy" id="3641"/>
    <lineage>
        <taxon>Eukaryota</taxon>
        <taxon>Viridiplantae</taxon>
        <taxon>Streptophyta</taxon>
        <taxon>Embryophyta</taxon>
        <taxon>Tracheophyta</taxon>
        <taxon>Spermatophyta</taxon>
        <taxon>Magnoliopsida</taxon>
        <taxon>eudicotyledons</taxon>
        <taxon>Gunneridae</taxon>
        <taxon>Pentapetalae</taxon>
        <taxon>rosids</taxon>
        <taxon>malvids</taxon>
        <taxon>Malvales</taxon>
        <taxon>Malvaceae</taxon>
        <taxon>Byttnerioideae</taxon>
        <taxon>Theobroma</taxon>
    </lineage>
</organism>
<feature type="coiled-coil region" evidence="1">
    <location>
        <begin position="34"/>
        <end position="65"/>
    </location>
</feature>
<gene>
    <name evidence="2" type="ORF">TCM_041258</name>
</gene>
<evidence type="ECO:0000313" key="3">
    <source>
        <dbReference type="Proteomes" id="UP000026915"/>
    </source>
</evidence>
<dbReference type="EMBL" id="CM001887">
    <property type="protein sequence ID" value="EOY33302.1"/>
    <property type="molecule type" value="Genomic_DNA"/>
</dbReference>
<dbReference type="InParanoid" id="A0A061GVV5"/>
<keyword evidence="3" id="KW-1185">Reference proteome</keyword>
<protein>
    <submittedName>
        <fullName evidence="2">Uncharacterized protein</fullName>
    </submittedName>
</protein>
<dbReference type="AlphaFoldDB" id="A0A061GVV5"/>